<dbReference type="SUPFAM" id="SSF52129">
    <property type="entry name" value="Caspase-like"/>
    <property type="match status" value="1"/>
</dbReference>
<name>A0A7W9A2B8_9CAUL</name>
<dbReference type="Pfam" id="PF04151">
    <property type="entry name" value="PPC"/>
    <property type="match status" value="2"/>
</dbReference>
<evidence type="ECO:0008006" key="7">
    <source>
        <dbReference type="Google" id="ProtNLM"/>
    </source>
</evidence>
<dbReference type="Gene3D" id="3.40.50.1460">
    <property type="match status" value="1"/>
</dbReference>
<dbReference type="InterPro" id="IPR011600">
    <property type="entry name" value="Pept_C14_caspase"/>
</dbReference>
<dbReference type="InterPro" id="IPR050452">
    <property type="entry name" value="Metacaspase"/>
</dbReference>
<accession>A0A7W9A2B8</accession>
<organism evidence="5 6">
    <name type="scientific">Brevundimonas halotolerans</name>
    <dbReference type="NCBI Taxonomy" id="69670"/>
    <lineage>
        <taxon>Bacteria</taxon>
        <taxon>Pseudomonadati</taxon>
        <taxon>Pseudomonadota</taxon>
        <taxon>Alphaproteobacteria</taxon>
        <taxon>Caulobacterales</taxon>
        <taxon>Caulobacteraceae</taxon>
        <taxon>Brevundimonas</taxon>
    </lineage>
</organism>
<comment type="caution">
    <text evidence="5">The sequence shown here is derived from an EMBL/GenBank/DDBJ whole genome shotgun (WGS) entry which is preliminary data.</text>
</comment>
<protein>
    <recommendedName>
        <fullName evidence="7">Caspase family protein</fullName>
    </recommendedName>
</protein>
<dbReference type="GO" id="GO:0006508">
    <property type="term" value="P:proteolysis"/>
    <property type="evidence" value="ECO:0007669"/>
    <property type="project" value="InterPro"/>
</dbReference>
<dbReference type="PANTHER" id="PTHR48104">
    <property type="entry name" value="METACASPASE-4"/>
    <property type="match status" value="1"/>
</dbReference>
<dbReference type="GO" id="GO:0004197">
    <property type="term" value="F:cysteine-type endopeptidase activity"/>
    <property type="evidence" value="ECO:0007669"/>
    <property type="project" value="InterPro"/>
</dbReference>
<evidence type="ECO:0000259" key="3">
    <source>
        <dbReference type="Pfam" id="PF00656"/>
    </source>
</evidence>
<evidence type="ECO:0000313" key="5">
    <source>
        <dbReference type="EMBL" id="MBB5660131.1"/>
    </source>
</evidence>
<evidence type="ECO:0000256" key="1">
    <source>
        <dbReference type="SAM" id="MobiDB-lite"/>
    </source>
</evidence>
<keyword evidence="2" id="KW-0732">Signal</keyword>
<feature type="chain" id="PRO_5030526944" description="Caspase family protein" evidence="2">
    <location>
        <begin position="34"/>
        <end position="764"/>
    </location>
</feature>
<feature type="domain" description="Peptidase C-terminal archaeal/bacterial" evidence="4">
    <location>
        <begin position="427"/>
        <end position="492"/>
    </location>
</feature>
<dbReference type="Proteomes" id="UP000548978">
    <property type="component" value="Unassembled WGS sequence"/>
</dbReference>
<feature type="domain" description="Peptidase C14 caspase" evidence="3">
    <location>
        <begin position="524"/>
        <end position="679"/>
    </location>
</feature>
<dbReference type="RefSeq" id="WP_164461960.1">
    <property type="nucleotide sequence ID" value="NZ_JACIJB010000002.1"/>
</dbReference>
<feature type="region of interest" description="Disordered" evidence="1">
    <location>
        <begin position="213"/>
        <end position="232"/>
    </location>
</feature>
<proteinExistence type="predicted"/>
<evidence type="ECO:0000313" key="6">
    <source>
        <dbReference type="Proteomes" id="UP000548978"/>
    </source>
</evidence>
<dbReference type="GO" id="GO:0005737">
    <property type="term" value="C:cytoplasm"/>
    <property type="evidence" value="ECO:0007669"/>
    <property type="project" value="TreeGrafter"/>
</dbReference>
<evidence type="ECO:0000256" key="2">
    <source>
        <dbReference type="SAM" id="SignalP"/>
    </source>
</evidence>
<feature type="domain" description="Peptidase C-terminal archaeal/bacterial" evidence="4">
    <location>
        <begin position="64"/>
        <end position="129"/>
    </location>
</feature>
<dbReference type="AlphaFoldDB" id="A0A7W9A2B8"/>
<dbReference type="EMBL" id="JACIJB010000002">
    <property type="protein sequence ID" value="MBB5660131.1"/>
    <property type="molecule type" value="Genomic_DNA"/>
</dbReference>
<evidence type="ECO:0000259" key="4">
    <source>
        <dbReference type="Pfam" id="PF04151"/>
    </source>
</evidence>
<keyword evidence="6" id="KW-1185">Reference proteome</keyword>
<dbReference type="PANTHER" id="PTHR48104:SF30">
    <property type="entry name" value="METACASPASE-1"/>
    <property type="match status" value="1"/>
</dbReference>
<reference evidence="5 6" key="1">
    <citation type="submission" date="2020-08" db="EMBL/GenBank/DDBJ databases">
        <title>Genomic Encyclopedia of Type Strains, Phase IV (KMG-IV): sequencing the most valuable type-strain genomes for metagenomic binning, comparative biology and taxonomic classification.</title>
        <authorList>
            <person name="Goeker M."/>
        </authorList>
    </citation>
    <scope>NUCLEOTIDE SEQUENCE [LARGE SCALE GENOMIC DNA]</scope>
    <source>
        <strain evidence="5 6">DSM 24448</strain>
    </source>
</reference>
<dbReference type="InterPro" id="IPR007280">
    <property type="entry name" value="Peptidase_C_arc/bac"/>
</dbReference>
<dbReference type="InterPro" id="IPR029030">
    <property type="entry name" value="Caspase-like_dom_sf"/>
</dbReference>
<dbReference type="Gene3D" id="2.60.120.380">
    <property type="match status" value="4"/>
</dbReference>
<feature type="signal peptide" evidence="2">
    <location>
        <begin position="1"/>
        <end position="33"/>
    </location>
</feature>
<sequence>MFRSIRLIGEANMGLRSLAFGMAVALAGLTALASPAAAQDPIRLGGEVQGWFQDGDAQLTSGEYVDVYVFEGRAGQQVTIQMSSEDVDSYVMIRGPSGFSEFNDDRDDGDVDSQLTVRLPANGQYRIQATTFAPGESGRYTLSLQEGAGPRISAQGGGRAQDGTVNAGQLSTSDDAISSGEYADSWSFIGTPGQTYVVRLNSAEFDPYLMVRGDGVEEDNDDDQTGRGSRNSRIEFVMPDAGEVSIITTSYEVGETGAYTLVLEEAGGTTALASTNGSTVRPGQAVTGTLEVGNDTLRSGEYMTVYTLNGQAGDHIELTLRSDQFDPYLFVQGPGDFAVANDDDDTGEDGVNSRLVLTLPASGEYQIVATSYAPGETGTYRLSVTNSDAGSVETAVSPRAGNSFADGVSLSGMLSASDEQLTTGEYADRYVISGQRGDRVALDLQSDAFDTYLFLRGPDDVSADNDDGPNGTNSRIDMTLPADGDYTVSVTSYGPGEVGPYSLTAGLSMGTPRQAGVQGGPRVFAIMVGISDYGGYSSDLAYTADDALKLAEDLRREGVLNPSSVVLTDADATVAGVRGAFAEVAAQAGPDDIFLFFFSGHGSQQSVAVSGNELDGLTETIVLRDGQITDTEMAELFASLDTRLSLIVLDSCFSGGFARNVVSRPGVIGLFSSEEDLTSQVAVKFQAGGYLSHFLRSGLTGDANYDGDDLITAGELTTYLRRQFAAEVMDVQTQTMDGQRSYQHLVVERGGVQVDDVVIRIGRG</sequence>
<gene>
    <name evidence="5" type="ORF">FHS65_000871</name>
</gene>
<dbReference type="Pfam" id="PF00656">
    <property type="entry name" value="Peptidase_C14"/>
    <property type="match status" value="1"/>
</dbReference>